<dbReference type="InterPro" id="IPR006311">
    <property type="entry name" value="TAT_signal"/>
</dbReference>
<dbReference type="PROSITE" id="PS51318">
    <property type="entry name" value="TAT"/>
    <property type="match status" value="1"/>
</dbReference>
<keyword evidence="1" id="KW-0732">Signal</keyword>
<keyword evidence="3" id="KW-1185">Reference proteome</keyword>
<feature type="signal peptide" evidence="1">
    <location>
        <begin position="1"/>
        <end position="28"/>
    </location>
</feature>
<evidence type="ECO:0000313" key="3">
    <source>
        <dbReference type="Proteomes" id="UP000239203"/>
    </source>
</evidence>
<accession>A0A2S6GD41</accession>
<reference evidence="2 3" key="1">
    <citation type="submission" date="2018-02" db="EMBL/GenBank/DDBJ databases">
        <title>Genomic Encyclopedia of Archaeal and Bacterial Type Strains, Phase II (KMG-II): from individual species to whole genera.</title>
        <authorList>
            <person name="Goeker M."/>
        </authorList>
    </citation>
    <scope>NUCLEOTIDE SEQUENCE [LARGE SCALE GENOMIC DNA]</scope>
    <source>
        <strain evidence="2 3">YU 961-1</strain>
    </source>
</reference>
<dbReference type="Proteomes" id="UP000239203">
    <property type="component" value="Unassembled WGS sequence"/>
</dbReference>
<evidence type="ECO:0000256" key="1">
    <source>
        <dbReference type="SAM" id="SignalP"/>
    </source>
</evidence>
<feature type="chain" id="PRO_5038730147" description="Secreted protein" evidence="1">
    <location>
        <begin position="29"/>
        <end position="174"/>
    </location>
</feature>
<protein>
    <recommendedName>
        <fullName evidence="4">Secreted protein</fullName>
    </recommendedName>
</protein>
<evidence type="ECO:0008006" key="4">
    <source>
        <dbReference type="Google" id="ProtNLM"/>
    </source>
</evidence>
<name>A0A2S6GD41_9PSEU</name>
<evidence type="ECO:0000313" key="2">
    <source>
        <dbReference type="EMBL" id="PPK63122.1"/>
    </source>
</evidence>
<organism evidence="2 3">
    <name type="scientific">Actinokineospora auranticolor</name>
    <dbReference type="NCBI Taxonomy" id="155976"/>
    <lineage>
        <taxon>Bacteria</taxon>
        <taxon>Bacillati</taxon>
        <taxon>Actinomycetota</taxon>
        <taxon>Actinomycetes</taxon>
        <taxon>Pseudonocardiales</taxon>
        <taxon>Pseudonocardiaceae</taxon>
        <taxon>Actinokineospora</taxon>
    </lineage>
</organism>
<comment type="caution">
    <text evidence="2">The sequence shown here is derived from an EMBL/GenBank/DDBJ whole genome shotgun (WGS) entry which is preliminary data.</text>
</comment>
<dbReference type="OrthoDB" id="3708436at2"/>
<proteinExistence type="predicted"/>
<gene>
    <name evidence="2" type="ORF">CLV40_13255</name>
</gene>
<dbReference type="EMBL" id="PTIX01000032">
    <property type="protein sequence ID" value="PPK63122.1"/>
    <property type="molecule type" value="Genomic_DNA"/>
</dbReference>
<dbReference type="AlphaFoldDB" id="A0A2S6GD41"/>
<sequence length="174" mass="17695">MSETRFRRQARRAAVALVAAAAASTVGAPGAVASPLARSVGVGFSAVASAVNANRVLTITVTTDGIILPWSFSFTLPTGITRNGAPTDNCVNGTIGPPVRSARGAASPDTWYLSGNPMPTEFVCTFTFSVTSATEAIYQSCPGAITGLSGLSGPGSCATIRFEAPHPHRGAVAR</sequence>
<dbReference type="RefSeq" id="WP_146108369.1">
    <property type="nucleotide sequence ID" value="NZ_CP154825.1"/>
</dbReference>